<name>A0A1G4HD92_PLAVI</name>
<feature type="compositionally biased region" description="Polar residues" evidence="2">
    <location>
        <begin position="244"/>
        <end position="254"/>
    </location>
</feature>
<feature type="compositionally biased region" description="Basic and acidic residues" evidence="2">
    <location>
        <begin position="23"/>
        <end position="33"/>
    </location>
</feature>
<feature type="region of interest" description="Disordered" evidence="2">
    <location>
        <begin position="1045"/>
        <end position="1077"/>
    </location>
</feature>
<feature type="compositionally biased region" description="Polar residues" evidence="2">
    <location>
        <begin position="378"/>
        <end position="389"/>
    </location>
</feature>
<feature type="compositionally biased region" description="Basic and acidic residues" evidence="2">
    <location>
        <begin position="968"/>
        <end position="991"/>
    </location>
</feature>
<organism evidence="3 4">
    <name type="scientific">Plasmodium vivax</name>
    <name type="common">malaria parasite P. vivax</name>
    <dbReference type="NCBI Taxonomy" id="5855"/>
    <lineage>
        <taxon>Eukaryota</taxon>
        <taxon>Sar</taxon>
        <taxon>Alveolata</taxon>
        <taxon>Apicomplexa</taxon>
        <taxon>Aconoidasida</taxon>
        <taxon>Haemosporida</taxon>
        <taxon>Plasmodiidae</taxon>
        <taxon>Plasmodium</taxon>
        <taxon>Plasmodium (Plasmodium)</taxon>
    </lineage>
</organism>
<feature type="region of interest" description="Disordered" evidence="2">
    <location>
        <begin position="1278"/>
        <end position="1316"/>
    </location>
</feature>
<feature type="region of interest" description="Disordered" evidence="2">
    <location>
        <begin position="1133"/>
        <end position="1171"/>
    </location>
</feature>
<sequence>MGSPHVSETHAKSSNKRTKKKDAHGEKETEAAREQFVLPEGENYFPCDELDKSANLSSRGCAGEQSLKEGATTRLSDRVKCAHLSGFFKKGRRHKINSATSAICATSAKRVNVKRTPQPGNLATSKCWEVDVEGQPASECLSKHLVKREHPDESFDEGSTPFGGTHERGGTSNGRRHHRKGTRRDSPPAGKQKHIFCENLFYGQPTQGRSQNGKAAEKSCPKHMVSSINGLTDDAAIERRPSTKENNQTSSNLTKAKRISSVKLSKPSSDELTAVPDEVPSWEREGTQREDPLHVNFNLPAGKTNGDSPNEDDRSTPHGEIKKKFSLSHLYSNYLRSRSKWSRQLVRKNAFGRPGSRGSGGSLHSDVGSPARRPRSPLGSSASGRSTTRPADHPADRPSDPPPSKAANRNSRSQKSKLVKLFREGNNVYVKNLKICPREERHQHVLSNCKSAKIRERPILSLPKEAIPLSELDKHKGKATKNLPLPIVRTEKEDAHFLKFKNTWYELFFYTSSGGSKSRESLYSLMLMRLNFELLIQPIKDIILVDHNTASFSYPYIYNAYLIPPLDVHETGNSLRIQKATSDHSLINNGSWVFFKTGEKGVHRGVPTGGGVNGVGGSTISGRAANYLINMQRNRYFVDKCSFRCAKKSYFASLKSVPPLSGVPSPLGGGTSPDVYPTKRGIDPLVCGQPTRGVTLSGGITTEEVKKANTLPLWGKSLTGLLSKSSAKKDNRCDLHTNGGQMGNLLNMATTVKGDATTEESHLGEGRVSPASNSLFDCSCVYMTYGNSSIEPVFPYTCKNIFFLFQYYHNYLNGVVSYFRGDKRRSGNAQRRGDAQRRGNTQRSGKTVPPPTSSPLSWPSERGGRRTPLADVNNFKIRNFINGKLYDSVFSHVKKKNLEKVKQHTEGRRRAPPVPIFLWVIFGGKDMKSMDSLSTVYKILRYATEIPPSEYVRYLSKLERRKIKKNLHREGSEKKEEAYPYGGDKHSEAKEGACPNGGDKQNEQKEESCPNGGEQRRGTPKGGIPPEQEHDSANEFFPNLAAPHHVRERNGPSSGSPAQRGRAKRKMPPLPRFPQLPPLPPNIFFHKNLYKNATEIYNRIVTYYEQYSRKCDSFGPENYGHFLDYYRERVRGRSGDSEGEDAQSGGAPLRGGHLGKAPHGKSPHDAGENSVEDDDAYDFFIERSDSEGDELFDFISYHMQGRNPSFENRGGEVKEGKLNYTDIYGPLIYKKRKRRNPVRYSFLLLDYPAYNNSTGHPSPLTFKTSALAALKEALKELRGGGSDASGVGSVGDDSGVSSEGSASGVRSVGSANRGNPLSRSRVSVNILGYSLGCCVGLQLLLDIAKSLYNDFFQGESKTPFHRKEREPIREPPNEGNDLSIKLNSSSNNRVNEYVYDARKILTFRDVFVNGPSAAAADGQPRGDPRASAQGEDDKDDLQNQPFRKHTPYKAPPSVELHQGRSSHYCCSVTNYQQRSRLKLGIHKNAGRENAGRENAGRENAGRENAGRENVRRENVRCENAPNKVSVNESLQSAKQRKKELEKKLRNELNITVDRVVLVAPFTNTQKLVKSILSNSVLFLLSWFVMNKKCPYVHWDNISVLKKFFKILYDLKGTTHLSSIFANLQIHFIHGEKDTLVNYQMSLKLYKLTNTLTSKYALHHVKSFLYIFKEDCHSSIFNTEGENKILQIIFKPLRLHPFSTTNIHKLHFSLYRDIYLLKTAYLQYISGVTSKLVRA</sequence>
<feature type="region of interest" description="Disordered" evidence="2">
    <location>
        <begin position="231"/>
        <end position="321"/>
    </location>
</feature>
<dbReference type="VEuPathDB" id="PlasmoDB:PVP01_0930000"/>
<dbReference type="VEuPathDB" id="PlasmoDB:PVPAM_090034300"/>
<evidence type="ECO:0000256" key="1">
    <source>
        <dbReference type="SAM" id="Coils"/>
    </source>
</evidence>
<dbReference type="VEuPathDB" id="PlasmoDB:PVW1_090034800"/>
<feature type="compositionally biased region" description="Basic and acidic residues" evidence="2">
    <location>
        <begin position="281"/>
        <end position="293"/>
    </location>
</feature>
<feature type="region of interest" description="Disordered" evidence="2">
    <location>
        <begin position="207"/>
        <end position="226"/>
    </location>
</feature>
<feature type="compositionally biased region" description="Basic and acidic residues" evidence="2">
    <location>
        <begin position="1361"/>
        <end position="1372"/>
    </location>
</feature>
<evidence type="ECO:0000313" key="3">
    <source>
        <dbReference type="EMBL" id="SCO72780.1"/>
    </source>
</evidence>
<feature type="coiled-coil region" evidence="1">
    <location>
        <begin position="1523"/>
        <end position="1550"/>
    </location>
</feature>
<feature type="compositionally biased region" description="Basic and acidic residues" evidence="2">
    <location>
        <begin position="824"/>
        <end position="837"/>
    </location>
</feature>
<protein>
    <submittedName>
        <fullName evidence="3">Uncharacterized protein</fullName>
    </submittedName>
</protein>
<feature type="compositionally biased region" description="Pro residues" evidence="2">
    <location>
        <begin position="1068"/>
        <end position="1077"/>
    </location>
</feature>
<feature type="region of interest" description="Disordered" evidence="2">
    <location>
        <begin position="1"/>
        <end position="35"/>
    </location>
</feature>
<gene>
    <name evidence="3" type="ORF">PVC01_090032800</name>
</gene>
<feature type="region of interest" description="Disordered" evidence="2">
    <location>
        <begin position="1482"/>
        <end position="1512"/>
    </location>
</feature>
<feature type="region of interest" description="Disordered" evidence="2">
    <location>
        <begin position="966"/>
        <end position="1032"/>
    </location>
</feature>
<feature type="compositionally biased region" description="Basic and acidic residues" evidence="2">
    <location>
        <begin position="311"/>
        <end position="321"/>
    </location>
</feature>
<accession>A0A1G4HD92</accession>
<feature type="compositionally biased region" description="Low complexity" evidence="2">
    <location>
        <begin position="1284"/>
        <end position="1311"/>
    </location>
</feature>
<feature type="compositionally biased region" description="Polar residues" evidence="2">
    <location>
        <begin position="262"/>
        <end position="271"/>
    </location>
</feature>
<proteinExistence type="predicted"/>
<feature type="region of interest" description="Disordered" evidence="2">
    <location>
        <begin position="824"/>
        <end position="867"/>
    </location>
</feature>
<dbReference type="Proteomes" id="UP000305196">
    <property type="component" value="Chromosome 9"/>
</dbReference>
<reference evidence="3 4" key="1">
    <citation type="submission" date="2016-07" db="EMBL/GenBank/DDBJ databases">
        <authorList>
            <consortium name="Pathogen Informatics"/>
        </authorList>
    </citation>
    <scope>NUCLEOTIDE SEQUENCE [LARGE SCALE GENOMIC DNA]</scope>
</reference>
<feature type="region of interest" description="Disordered" evidence="2">
    <location>
        <begin position="1358"/>
        <end position="1383"/>
    </location>
</feature>
<feature type="region of interest" description="Disordered" evidence="2">
    <location>
        <begin position="147"/>
        <end position="192"/>
    </location>
</feature>
<feature type="region of interest" description="Disordered" evidence="2">
    <location>
        <begin position="350"/>
        <end position="414"/>
    </location>
</feature>
<dbReference type="EMBL" id="LT615264">
    <property type="protein sequence ID" value="SCO72780.1"/>
    <property type="molecule type" value="Genomic_DNA"/>
</dbReference>
<feature type="region of interest" description="Disordered" evidence="2">
    <location>
        <begin position="1411"/>
        <end position="1459"/>
    </location>
</feature>
<feature type="compositionally biased region" description="Basic and acidic residues" evidence="2">
    <location>
        <begin position="390"/>
        <end position="399"/>
    </location>
</feature>
<feature type="compositionally biased region" description="Basic and acidic residues" evidence="2">
    <location>
        <begin position="1485"/>
        <end position="1512"/>
    </location>
</feature>
<keyword evidence="1" id="KW-0175">Coiled coil</keyword>
<feature type="compositionally biased region" description="Basic residues" evidence="2">
    <location>
        <begin position="13"/>
        <end position="22"/>
    </location>
</feature>
<dbReference type="VEuPathDB" id="PlasmoDB:PVX_092080"/>
<evidence type="ECO:0000256" key="2">
    <source>
        <dbReference type="SAM" id="MobiDB-lite"/>
    </source>
</evidence>
<evidence type="ECO:0000313" key="4">
    <source>
        <dbReference type="Proteomes" id="UP000305196"/>
    </source>
</evidence>